<dbReference type="Proteomes" id="UP000309673">
    <property type="component" value="Unassembled WGS sequence"/>
</dbReference>
<keyword evidence="1" id="KW-0812">Transmembrane</keyword>
<evidence type="ECO:0000256" key="1">
    <source>
        <dbReference type="SAM" id="Phobius"/>
    </source>
</evidence>
<evidence type="ECO:0000313" key="2">
    <source>
        <dbReference type="EMBL" id="TJY40723.1"/>
    </source>
</evidence>
<dbReference type="AlphaFoldDB" id="A0A4U0F7R1"/>
<proteinExistence type="predicted"/>
<keyword evidence="1" id="KW-0472">Membrane</keyword>
<protein>
    <submittedName>
        <fullName evidence="2">Flp family type IVb pilin</fullName>
    </submittedName>
</protein>
<keyword evidence="3" id="KW-1185">Reference proteome</keyword>
<comment type="caution">
    <text evidence="2">The sequence shown here is derived from an EMBL/GenBank/DDBJ whole genome shotgun (WGS) entry which is preliminary data.</text>
</comment>
<name>A0A4U0F7R1_9BACL</name>
<evidence type="ECO:0000313" key="3">
    <source>
        <dbReference type="Proteomes" id="UP000309673"/>
    </source>
</evidence>
<organism evidence="2 3">
    <name type="scientific">Cohnella pontilimi</name>
    <dbReference type="NCBI Taxonomy" id="2564100"/>
    <lineage>
        <taxon>Bacteria</taxon>
        <taxon>Bacillati</taxon>
        <taxon>Bacillota</taxon>
        <taxon>Bacilli</taxon>
        <taxon>Bacillales</taxon>
        <taxon>Paenibacillaceae</taxon>
        <taxon>Cohnella</taxon>
    </lineage>
</organism>
<keyword evidence="1" id="KW-1133">Transmembrane helix</keyword>
<gene>
    <name evidence="2" type="ORF">E5161_16380</name>
</gene>
<accession>A0A4U0F7R1</accession>
<sequence>MMNKLVRLVKEEQGQGMTEYGLVLGLIAVAVVGILVALRGQIVALFSKANNTVSTGVNGLG</sequence>
<reference evidence="2 3" key="1">
    <citation type="submission" date="2019-04" db="EMBL/GenBank/DDBJ databases">
        <title>Cohnella sp. nov., isolated from soil.</title>
        <authorList>
            <person name="Kim W."/>
        </authorList>
    </citation>
    <scope>NUCLEOTIDE SEQUENCE [LARGE SCALE GENOMIC DNA]</scope>
    <source>
        <strain evidence="2 3">CAU 1483</strain>
    </source>
</reference>
<dbReference type="EMBL" id="SUPK01000008">
    <property type="protein sequence ID" value="TJY40723.1"/>
    <property type="molecule type" value="Genomic_DNA"/>
</dbReference>
<feature type="transmembrane region" description="Helical" evidence="1">
    <location>
        <begin position="20"/>
        <end position="38"/>
    </location>
</feature>
<dbReference type="RefSeq" id="WP_136778913.1">
    <property type="nucleotide sequence ID" value="NZ_SUPK01000008.1"/>
</dbReference>